<feature type="domain" description="Cation efflux protein transmembrane" evidence="8">
    <location>
        <begin position="9"/>
        <end position="202"/>
    </location>
</feature>
<dbReference type="SUPFAM" id="SSF160240">
    <property type="entry name" value="Cation efflux protein cytoplasmic domain-like"/>
    <property type="match status" value="1"/>
</dbReference>
<dbReference type="SUPFAM" id="SSF161111">
    <property type="entry name" value="Cation efflux protein transmembrane domain-like"/>
    <property type="match status" value="1"/>
</dbReference>
<dbReference type="PANTHER" id="PTHR43840">
    <property type="entry name" value="MITOCHONDRIAL METAL TRANSPORTER 1-RELATED"/>
    <property type="match status" value="1"/>
</dbReference>
<evidence type="ECO:0000256" key="2">
    <source>
        <dbReference type="ARBA" id="ARBA00008114"/>
    </source>
</evidence>
<evidence type="ECO:0000256" key="5">
    <source>
        <dbReference type="ARBA" id="ARBA00022989"/>
    </source>
</evidence>
<dbReference type="Proteomes" id="UP000289193">
    <property type="component" value="Unassembled WGS sequence"/>
</dbReference>
<evidence type="ECO:0000259" key="9">
    <source>
        <dbReference type="Pfam" id="PF16916"/>
    </source>
</evidence>
<dbReference type="GO" id="GO:0006882">
    <property type="term" value="P:intracellular zinc ion homeostasis"/>
    <property type="evidence" value="ECO:0007669"/>
    <property type="project" value="TreeGrafter"/>
</dbReference>
<dbReference type="InterPro" id="IPR058533">
    <property type="entry name" value="Cation_efflux_TM"/>
</dbReference>
<evidence type="ECO:0000313" key="11">
    <source>
        <dbReference type="EMBL" id="RXK10496.1"/>
    </source>
</evidence>
<keyword evidence="13" id="KW-1185">Reference proteome</keyword>
<feature type="transmembrane region" description="Helical" evidence="7">
    <location>
        <begin position="7"/>
        <end position="28"/>
    </location>
</feature>
<dbReference type="Gene3D" id="3.30.70.1350">
    <property type="entry name" value="Cation efflux protein, cytoplasmic domain"/>
    <property type="match status" value="1"/>
</dbReference>
<organism evidence="11 13">
    <name type="scientific">Halarcobacter bivalviorum</name>
    <dbReference type="NCBI Taxonomy" id="663364"/>
    <lineage>
        <taxon>Bacteria</taxon>
        <taxon>Pseudomonadati</taxon>
        <taxon>Campylobacterota</taxon>
        <taxon>Epsilonproteobacteria</taxon>
        <taxon>Campylobacterales</taxon>
        <taxon>Arcobacteraceae</taxon>
        <taxon>Halarcobacter</taxon>
    </lineage>
</organism>
<dbReference type="InterPro" id="IPR002524">
    <property type="entry name" value="Cation_efflux"/>
</dbReference>
<dbReference type="Gene3D" id="1.20.1510.10">
    <property type="entry name" value="Cation efflux protein transmembrane domain"/>
    <property type="match status" value="1"/>
</dbReference>
<dbReference type="AlphaFoldDB" id="A0AAX2ACP9"/>
<evidence type="ECO:0000259" key="8">
    <source>
        <dbReference type="Pfam" id="PF01545"/>
    </source>
</evidence>
<dbReference type="InterPro" id="IPR027470">
    <property type="entry name" value="Cation_efflux_CTD"/>
</dbReference>
<dbReference type="GO" id="GO:0015341">
    <property type="term" value="F:zinc efflux antiporter activity"/>
    <property type="evidence" value="ECO:0007669"/>
    <property type="project" value="TreeGrafter"/>
</dbReference>
<dbReference type="EMBL" id="CP031217">
    <property type="protein sequence ID" value="AXH12580.1"/>
    <property type="molecule type" value="Genomic_DNA"/>
</dbReference>
<reference evidence="11 13" key="1">
    <citation type="submission" date="2017-10" db="EMBL/GenBank/DDBJ databases">
        <title>Genomics of the genus Arcobacter.</title>
        <authorList>
            <person name="Perez-Cataluna A."/>
            <person name="Figueras M.J."/>
        </authorList>
    </citation>
    <scope>NUCLEOTIDE SEQUENCE [LARGE SCALE GENOMIC DNA]</scope>
    <source>
        <strain evidence="11 13">CECT 7835</strain>
    </source>
</reference>
<feature type="transmembrane region" description="Helical" evidence="7">
    <location>
        <begin position="151"/>
        <end position="170"/>
    </location>
</feature>
<proteinExistence type="inferred from homology"/>
<dbReference type="Proteomes" id="UP000253850">
    <property type="component" value="Chromosome"/>
</dbReference>
<name>A0AAX2ACP9_9BACT</name>
<gene>
    <name evidence="10" type="ORF">ABIV_1589</name>
    <name evidence="11" type="ORF">CRV05_04250</name>
</gene>
<dbReference type="InterPro" id="IPR027469">
    <property type="entry name" value="Cation_efflux_TMD_sf"/>
</dbReference>
<evidence type="ECO:0000256" key="6">
    <source>
        <dbReference type="ARBA" id="ARBA00023136"/>
    </source>
</evidence>
<accession>A0AAX2ACP9</accession>
<dbReference type="Pfam" id="PF16916">
    <property type="entry name" value="ZT_dimer"/>
    <property type="match status" value="1"/>
</dbReference>
<dbReference type="GO" id="GO:0015086">
    <property type="term" value="F:cadmium ion transmembrane transporter activity"/>
    <property type="evidence" value="ECO:0007669"/>
    <property type="project" value="TreeGrafter"/>
</dbReference>
<dbReference type="NCBIfam" id="TIGR01297">
    <property type="entry name" value="CDF"/>
    <property type="match status" value="1"/>
</dbReference>
<keyword evidence="5 7" id="KW-1133">Transmembrane helix</keyword>
<reference evidence="10 12" key="2">
    <citation type="submission" date="2018-07" db="EMBL/GenBank/DDBJ databases">
        <title>Complete genome of the Arcobacter bivalviorum type strain LMG 26154.</title>
        <authorList>
            <person name="Miller W.G."/>
            <person name="Yee E."/>
            <person name="Bono J.L."/>
        </authorList>
    </citation>
    <scope>NUCLEOTIDE SEQUENCE [LARGE SCALE GENOMIC DNA]</scope>
    <source>
        <strain evidence="10 12">LMG 26154</strain>
    </source>
</reference>
<sequence length="294" mass="32651">MTPQRKATVVSSSVAAILTLIKLVVGIASGSVAVLASAIDSVLDMFVSIFNYFAISNSEKPADKHFNYGRGKIEALASVIEGTIICISGLFLLYQAIKKAINEETSQYLEISLIVMTISIVITVSLVIYLNRVAKETGSMVIKADALHYKTDVYTNAAVFISLILVNFTGIELIDVIVGGGISLFIIYSAYELIQDGILVLLDRAVDEEIVEKIIEIIKNEEKVNTHHLLKTREAGSQTFVEVHLVFDCLITLMDAHRVSDKIEDKIKNLDPKKDWIINIHMDPYDDFEINKER</sequence>
<feature type="domain" description="Cation efflux protein cytoplasmic" evidence="9">
    <location>
        <begin position="207"/>
        <end position="285"/>
    </location>
</feature>
<dbReference type="RefSeq" id="WP_114839406.1">
    <property type="nucleotide sequence ID" value="NZ_CP031217.1"/>
</dbReference>
<comment type="similarity">
    <text evidence="2">Belongs to the cation diffusion facilitator (CDF) transporter (TC 2.A.4) family.</text>
</comment>
<evidence type="ECO:0000313" key="10">
    <source>
        <dbReference type="EMBL" id="AXH12580.1"/>
    </source>
</evidence>
<evidence type="ECO:0000256" key="7">
    <source>
        <dbReference type="SAM" id="Phobius"/>
    </source>
</evidence>
<protein>
    <submittedName>
        <fullName evidence="11">Cation-efflux pump</fullName>
    </submittedName>
    <submittedName>
        <fullName evidence="10">Divalent metal cation transporter (ZT_dimer domain)</fullName>
    </submittedName>
</protein>
<dbReference type="KEGG" id="hbv:ABIV_1589"/>
<keyword evidence="3" id="KW-0813">Transport</keyword>
<dbReference type="PANTHER" id="PTHR43840:SF15">
    <property type="entry name" value="MITOCHONDRIAL METAL TRANSPORTER 1-RELATED"/>
    <property type="match status" value="1"/>
</dbReference>
<dbReference type="GO" id="GO:0005886">
    <property type="term" value="C:plasma membrane"/>
    <property type="evidence" value="ECO:0007669"/>
    <property type="project" value="TreeGrafter"/>
</dbReference>
<feature type="transmembrane region" description="Helical" evidence="7">
    <location>
        <begin position="109"/>
        <end position="130"/>
    </location>
</feature>
<evidence type="ECO:0000256" key="1">
    <source>
        <dbReference type="ARBA" id="ARBA00004141"/>
    </source>
</evidence>
<feature type="transmembrane region" description="Helical" evidence="7">
    <location>
        <begin position="75"/>
        <end position="97"/>
    </location>
</feature>
<feature type="transmembrane region" description="Helical" evidence="7">
    <location>
        <begin position="34"/>
        <end position="54"/>
    </location>
</feature>
<dbReference type="EMBL" id="PDKM01000002">
    <property type="protein sequence ID" value="RXK10496.1"/>
    <property type="molecule type" value="Genomic_DNA"/>
</dbReference>
<dbReference type="InterPro" id="IPR050291">
    <property type="entry name" value="CDF_Transporter"/>
</dbReference>
<dbReference type="InterPro" id="IPR036837">
    <property type="entry name" value="Cation_efflux_CTD_sf"/>
</dbReference>
<comment type="subcellular location">
    <subcellularLocation>
        <location evidence="1">Membrane</location>
        <topology evidence="1">Multi-pass membrane protein</topology>
    </subcellularLocation>
</comment>
<keyword evidence="4 7" id="KW-0812">Transmembrane</keyword>
<evidence type="ECO:0000256" key="3">
    <source>
        <dbReference type="ARBA" id="ARBA00022448"/>
    </source>
</evidence>
<keyword evidence="6 7" id="KW-0472">Membrane</keyword>
<evidence type="ECO:0000313" key="13">
    <source>
        <dbReference type="Proteomes" id="UP000289193"/>
    </source>
</evidence>
<evidence type="ECO:0000256" key="4">
    <source>
        <dbReference type="ARBA" id="ARBA00022692"/>
    </source>
</evidence>
<dbReference type="Pfam" id="PF01545">
    <property type="entry name" value="Cation_efflux"/>
    <property type="match status" value="1"/>
</dbReference>
<evidence type="ECO:0000313" key="12">
    <source>
        <dbReference type="Proteomes" id="UP000253850"/>
    </source>
</evidence>
<dbReference type="GO" id="GO:0015093">
    <property type="term" value="F:ferrous iron transmembrane transporter activity"/>
    <property type="evidence" value="ECO:0007669"/>
    <property type="project" value="TreeGrafter"/>
</dbReference>